<gene>
    <name evidence="3" type="ORF">SAMN05443668_116119</name>
</gene>
<reference evidence="3 4" key="1">
    <citation type="submission" date="2016-11" db="EMBL/GenBank/DDBJ databases">
        <authorList>
            <person name="Jaros S."/>
            <person name="Januszkiewicz K."/>
            <person name="Wedrychowicz H."/>
        </authorList>
    </citation>
    <scope>NUCLEOTIDE SEQUENCE [LARGE SCALE GENOMIC DNA]</scope>
    <source>
        <strain evidence="3 4">DSM 46144</strain>
    </source>
</reference>
<organism evidence="3 4">
    <name type="scientific">Cryptosporangium aurantiacum</name>
    <dbReference type="NCBI Taxonomy" id="134849"/>
    <lineage>
        <taxon>Bacteria</taxon>
        <taxon>Bacillati</taxon>
        <taxon>Actinomycetota</taxon>
        <taxon>Actinomycetes</taxon>
        <taxon>Cryptosporangiales</taxon>
        <taxon>Cryptosporangiaceae</taxon>
        <taxon>Cryptosporangium</taxon>
    </lineage>
</organism>
<dbReference type="InterPro" id="IPR024047">
    <property type="entry name" value="MM3350-like_sf"/>
</dbReference>
<name>A0A1M7RJU6_9ACTN</name>
<dbReference type="Gene3D" id="3.10.290.30">
    <property type="entry name" value="MM3350-like"/>
    <property type="match status" value="1"/>
</dbReference>
<feature type="region of interest" description="Disordered" evidence="1">
    <location>
        <begin position="145"/>
        <end position="182"/>
    </location>
</feature>
<dbReference type="SUPFAM" id="SSF159941">
    <property type="entry name" value="MM3350-like"/>
    <property type="match status" value="1"/>
</dbReference>
<dbReference type="Proteomes" id="UP000184440">
    <property type="component" value="Unassembled WGS sequence"/>
</dbReference>
<accession>A0A1M7RJU6</accession>
<feature type="domain" description="Plasmid pRiA4b Orf3-like" evidence="2">
    <location>
        <begin position="28"/>
        <end position="116"/>
    </location>
</feature>
<keyword evidence="4" id="KW-1185">Reference proteome</keyword>
<protein>
    <submittedName>
        <fullName evidence="3">PRiA4b ORF-3-like protein</fullName>
    </submittedName>
</protein>
<dbReference type="InterPro" id="IPR012912">
    <property type="entry name" value="Plasmid_pRiA4b_Orf3-like"/>
</dbReference>
<evidence type="ECO:0000256" key="1">
    <source>
        <dbReference type="SAM" id="MobiDB-lite"/>
    </source>
</evidence>
<evidence type="ECO:0000313" key="4">
    <source>
        <dbReference type="Proteomes" id="UP000184440"/>
    </source>
</evidence>
<dbReference type="EMBL" id="FRCS01000016">
    <property type="protein sequence ID" value="SHN46583.1"/>
    <property type="molecule type" value="Genomic_DNA"/>
</dbReference>
<dbReference type="RefSeq" id="WP_073263687.1">
    <property type="nucleotide sequence ID" value="NZ_FRCS01000016.1"/>
</dbReference>
<dbReference type="Pfam" id="PF07929">
    <property type="entry name" value="PRiA4_ORF3"/>
    <property type="match status" value="1"/>
</dbReference>
<proteinExistence type="predicted"/>
<dbReference type="OrthoDB" id="9816539at2"/>
<evidence type="ECO:0000259" key="2">
    <source>
        <dbReference type="Pfam" id="PF07929"/>
    </source>
</evidence>
<evidence type="ECO:0000313" key="3">
    <source>
        <dbReference type="EMBL" id="SHN46583.1"/>
    </source>
</evidence>
<sequence>MARTWLSIRVELVSGRGVEPWPRPGRIFAAARSHTFEQLADAIDTAFARWDLAHMHMFTLADSTEITTLDLWDGDEPEGSLDSARTKLSRLTLGEQFAYLFDFGDDWAHLCTVAATKIDPLDHIGAVPPIPLPYFGWGDLPDQYGRRWDEDDGESSPPKRPAQPLADLPPILPWWGPRQRGQ</sequence>
<dbReference type="AlphaFoldDB" id="A0A1M7RJU6"/>